<gene>
    <name evidence="1" type="ORF">A4W93_09400</name>
</gene>
<dbReference type="SUPFAM" id="SSF52172">
    <property type="entry name" value="CheY-like"/>
    <property type="match status" value="1"/>
</dbReference>
<dbReference type="PIRSF" id="PIRSF036382">
    <property type="entry name" value="RR_antiterm"/>
    <property type="match status" value="1"/>
</dbReference>
<evidence type="ECO:0000313" key="2">
    <source>
        <dbReference type="Proteomes" id="UP000193427"/>
    </source>
</evidence>
<dbReference type="AlphaFoldDB" id="A0A1W6L7I8"/>
<dbReference type="RefSeq" id="WP_085750376.1">
    <property type="nucleotide sequence ID" value="NZ_BSPR01000016.1"/>
</dbReference>
<dbReference type="Pfam" id="PF03861">
    <property type="entry name" value="ANTAR"/>
    <property type="match status" value="1"/>
</dbReference>
<dbReference type="Gene3D" id="3.40.50.2300">
    <property type="match status" value="1"/>
</dbReference>
<dbReference type="InterPro" id="IPR011006">
    <property type="entry name" value="CheY-like_superfamily"/>
</dbReference>
<organism evidence="1 2">
    <name type="scientific">Piscinibacter gummiphilus</name>
    <dbReference type="NCBI Taxonomy" id="946333"/>
    <lineage>
        <taxon>Bacteria</taxon>
        <taxon>Pseudomonadati</taxon>
        <taxon>Pseudomonadota</taxon>
        <taxon>Betaproteobacteria</taxon>
        <taxon>Burkholderiales</taxon>
        <taxon>Sphaerotilaceae</taxon>
        <taxon>Piscinibacter</taxon>
    </lineage>
</organism>
<protein>
    <submittedName>
        <fullName evidence="1">Response regulator</fullName>
    </submittedName>
</protein>
<sequence length="214" mass="23233">MNPTRPSTAALRIVIVAPDSLLADGTDTRAVTEAERSRSLRIGLLENGYNIVAVLPADVFLPDRLAQIAPDMIIVDAESQARDTLEHVVLATRDARRPIVLFTEDEDTSHVGAAIAAGVTAYVVAGMAPDRVKPVLEVALARFEHEEGLRRELADARTELSERKVIDRAKGLLIKAHGLTEDAAYARLRKTAMDKGLRLADVAQRLIDVSDLLA</sequence>
<dbReference type="KEGG" id="rgu:A4W93_09400"/>
<dbReference type="PROSITE" id="PS50921">
    <property type="entry name" value="ANTAR"/>
    <property type="match status" value="1"/>
</dbReference>
<dbReference type="GO" id="GO:0003723">
    <property type="term" value="F:RNA binding"/>
    <property type="evidence" value="ECO:0007669"/>
    <property type="project" value="InterPro"/>
</dbReference>
<reference evidence="1 2" key="1">
    <citation type="submission" date="2016-04" db="EMBL/GenBank/DDBJ databases">
        <title>Complete genome sequence of natural rubber-degrading, novel Gram-negative bacterium, Rhizobacter gummiphilus strain NS21.</title>
        <authorList>
            <person name="Tabata M."/>
            <person name="Kasai D."/>
            <person name="Fukuda M."/>
        </authorList>
    </citation>
    <scope>NUCLEOTIDE SEQUENCE [LARGE SCALE GENOMIC DNA]</scope>
    <source>
        <strain evidence="1 2">NS21</strain>
    </source>
</reference>
<proteinExistence type="predicted"/>
<dbReference type="InterPro" id="IPR008327">
    <property type="entry name" value="Sig_transdc_resp-reg_antiterm"/>
</dbReference>
<dbReference type="STRING" id="946333.A4W93_09400"/>
<accession>A0A1W6L7I8</accession>
<evidence type="ECO:0000313" key="1">
    <source>
        <dbReference type="EMBL" id="ARN20108.1"/>
    </source>
</evidence>
<dbReference type="EMBL" id="CP015118">
    <property type="protein sequence ID" value="ARN20108.1"/>
    <property type="molecule type" value="Genomic_DNA"/>
</dbReference>
<dbReference type="Proteomes" id="UP000193427">
    <property type="component" value="Chromosome"/>
</dbReference>
<dbReference type="InterPro" id="IPR036388">
    <property type="entry name" value="WH-like_DNA-bd_sf"/>
</dbReference>
<dbReference type="SMART" id="SM01012">
    <property type="entry name" value="ANTAR"/>
    <property type="match status" value="1"/>
</dbReference>
<dbReference type="OrthoDB" id="9782798at2"/>
<dbReference type="InterPro" id="IPR005561">
    <property type="entry name" value="ANTAR"/>
</dbReference>
<dbReference type="Gene3D" id="1.10.10.10">
    <property type="entry name" value="Winged helix-like DNA-binding domain superfamily/Winged helix DNA-binding domain"/>
    <property type="match status" value="1"/>
</dbReference>
<keyword evidence="2" id="KW-1185">Reference proteome</keyword>
<name>A0A1W6L7I8_9BURK</name>